<protein>
    <submittedName>
        <fullName evidence="1">Uncharacterized protein</fullName>
    </submittedName>
</protein>
<organism evidence="1 2">
    <name type="scientific">Lithohypha guttulata</name>
    <dbReference type="NCBI Taxonomy" id="1690604"/>
    <lineage>
        <taxon>Eukaryota</taxon>
        <taxon>Fungi</taxon>
        <taxon>Dikarya</taxon>
        <taxon>Ascomycota</taxon>
        <taxon>Pezizomycotina</taxon>
        <taxon>Eurotiomycetes</taxon>
        <taxon>Chaetothyriomycetidae</taxon>
        <taxon>Chaetothyriales</taxon>
        <taxon>Trichomeriaceae</taxon>
        <taxon>Lithohypha</taxon>
    </lineage>
</organism>
<name>A0ABR0JYD2_9EURO</name>
<gene>
    <name evidence="1" type="ORF">LTR24_008988</name>
</gene>
<evidence type="ECO:0000313" key="1">
    <source>
        <dbReference type="EMBL" id="KAK5079740.1"/>
    </source>
</evidence>
<keyword evidence="2" id="KW-1185">Reference proteome</keyword>
<sequence>MATLEVTLSTIMDERGWDIETFSYNGRMDSLALSYAEDSPKVTVVGRFPDGIEVPCTIKIPILKLMIMSPAIDDSVKASGLLPGEINELVIDVESLDALALISGVIIKPECYLAKNGLVCVRRIDPIDTQPFSTYLQVAKLAQALVMRPIWDDMVGRLTRILYQGDKLPWGAQISDLAALLFVPPT</sequence>
<accession>A0ABR0JYD2</accession>
<evidence type="ECO:0000313" key="2">
    <source>
        <dbReference type="Proteomes" id="UP001345013"/>
    </source>
</evidence>
<comment type="caution">
    <text evidence="1">The sequence shown here is derived from an EMBL/GenBank/DDBJ whole genome shotgun (WGS) entry which is preliminary data.</text>
</comment>
<dbReference type="EMBL" id="JAVRRG010000175">
    <property type="protein sequence ID" value="KAK5079740.1"/>
    <property type="molecule type" value="Genomic_DNA"/>
</dbReference>
<reference evidence="1 2" key="1">
    <citation type="submission" date="2023-08" db="EMBL/GenBank/DDBJ databases">
        <title>Black Yeasts Isolated from many extreme environments.</title>
        <authorList>
            <person name="Coleine C."/>
            <person name="Stajich J.E."/>
            <person name="Selbmann L."/>
        </authorList>
    </citation>
    <scope>NUCLEOTIDE SEQUENCE [LARGE SCALE GENOMIC DNA]</scope>
    <source>
        <strain evidence="1 2">CCFEE 5885</strain>
    </source>
</reference>
<dbReference type="Proteomes" id="UP001345013">
    <property type="component" value="Unassembled WGS sequence"/>
</dbReference>
<proteinExistence type="predicted"/>